<accession>A0ABS1YUA5</accession>
<dbReference type="RefSeq" id="WP_203092884.1">
    <property type="nucleotide sequence ID" value="NZ_JAESPH010000002.1"/>
</dbReference>
<evidence type="ECO:0000313" key="2">
    <source>
        <dbReference type="Proteomes" id="UP000603506"/>
    </source>
</evidence>
<dbReference type="EMBL" id="JAEUAH010000004">
    <property type="protein sequence ID" value="MBM0649992.1"/>
    <property type="molecule type" value="Genomic_DNA"/>
</dbReference>
<reference evidence="1 2" key="1">
    <citation type="submission" date="2021-01" db="EMBL/GenBank/DDBJ databases">
        <title>Evidence that Capnocytophaga endodontalis is a later homotypic synonym for Capnocytophaga genospecies AHN8471, and request for opinion on proposed recognition of strain AHN8471 as type strain of the species.</title>
        <authorList>
            <person name="Nicholson A.C."/>
            <person name="Hopper C.L."/>
            <person name="Gulvik C.A."/>
            <person name="Mcquiston J.R."/>
            <person name="Lau E.F."/>
        </authorList>
    </citation>
    <scope>NUCLEOTIDE SEQUENCE [LARGE SCALE GENOMIC DNA]</scope>
    <source>
        <strain evidence="1 2">AHN9576</strain>
    </source>
</reference>
<evidence type="ECO:0000313" key="1">
    <source>
        <dbReference type="EMBL" id="MBM0649992.1"/>
    </source>
</evidence>
<protein>
    <submittedName>
        <fullName evidence="1">Uncharacterized protein</fullName>
    </submittedName>
</protein>
<sequence length="154" mass="17719">MKYFVLEPEVAGGIGKKSEVLYENSKIKEVIFLDYEFEGWLGDDILTTHPCFIISESLCDIIKASDLKGYQLQKMDVSFSDFFLEVYNKNILPNFIRLLPFAINDISLIDKMLLDFYLYKNTTLIVSEKALNTLKKLNLSNANILNIDTLKNKC</sequence>
<comment type="caution">
    <text evidence="1">The sequence shown here is derived from an EMBL/GenBank/DDBJ whole genome shotgun (WGS) entry which is preliminary data.</text>
</comment>
<dbReference type="Proteomes" id="UP000603506">
    <property type="component" value="Unassembled WGS sequence"/>
</dbReference>
<keyword evidence="2" id="KW-1185">Reference proteome</keyword>
<gene>
    <name evidence="1" type="ORF">JNB19_04340</name>
</gene>
<organism evidence="1 2">
    <name type="scientific">Capnocytophaga genosp. AHN8471</name>
    <dbReference type="NCBI Taxonomy" id="327574"/>
    <lineage>
        <taxon>Bacteria</taxon>
        <taxon>Pseudomonadati</taxon>
        <taxon>Bacteroidota</taxon>
        <taxon>Flavobacteriia</taxon>
        <taxon>Flavobacteriales</taxon>
        <taxon>Flavobacteriaceae</taxon>
        <taxon>Capnocytophaga</taxon>
    </lineage>
</organism>
<name>A0ABS1YUA5_9FLAO</name>
<proteinExistence type="predicted"/>